<evidence type="ECO:0000256" key="1">
    <source>
        <dbReference type="SAM" id="Coils"/>
    </source>
</evidence>
<evidence type="ECO:0000313" key="2">
    <source>
        <dbReference type="EMBL" id="KKK98517.1"/>
    </source>
</evidence>
<dbReference type="AlphaFoldDB" id="A0A0F8ZX71"/>
<dbReference type="EMBL" id="LAZR01045582">
    <property type="protein sequence ID" value="KKK98517.1"/>
    <property type="molecule type" value="Genomic_DNA"/>
</dbReference>
<accession>A0A0F8ZX71</accession>
<reference evidence="2" key="1">
    <citation type="journal article" date="2015" name="Nature">
        <title>Complex archaea that bridge the gap between prokaryotes and eukaryotes.</title>
        <authorList>
            <person name="Spang A."/>
            <person name="Saw J.H."/>
            <person name="Jorgensen S.L."/>
            <person name="Zaremba-Niedzwiedzka K."/>
            <person name="Martijn J."/>
            <person name="Lind A.E."/>
            <person name="van Eijk R."/>
            <person name="Schleper C."/>
            <person name="Guy L."/>
            <person name="Ettema T.J."/>
        </authorList>
    </citation>
    <scope>NUCLEOTIDE SEQUENCE</scope>
</reference>
<feature type="coiled-coil region" evidence="1">
    <location>
        <begin position="36"/>
        <end position="80"/>
    </location>
</feature>
<organism evidence="2">
    <name type="scientific">marine sediment metagenome</name>
    <dbReference type="NCBI Taxonomy" id="412755"/>
    <lineage>
        <taxon>unclassified sequences</taxon>
        <taxon>metagenomes</taxon>
        <taxon>ecological metagenomes</taxon>
    </lineage>
</organism>
<keyword evidence="1" id="KW-0175">Coiled coil</keyword>
<gene>
    <name evidence="2" type="ORF">LCGC14_2641920</name>
</gene>
<comment type="caution">
    <text evidence="2">The sequence shown here is derived from an EMBL/GenBank/DDBJ whole genome shotgun (WGS) entry which is preliminary data.</text>
</comment>
<protein>
    <submittedName>
        <fullName evidence="2">Uncharacterized protein</fullName>
    </submittedName>
</protein>
<name>A0A0F8ZX71_9ZZZZ</name>
<feature type="non-terminal residue" evidence="2">
    <location>
        <position position="1"/>
    </location>
</feature>
<proteinExistence type="predicted"/>
<sequence length="116" mass="13837">LRIWESDELWKKRFGSYSQEFSKYVCDKLKGDALENMSFEQKKEYIEEKKIKLKQELELAESEEKDLQSKEKIKQKIEDDIESSYQKVYDLTSQAKKGTLKVIALSPSFDFFFSRD</sequence>